<accession>A0A6A0AMQ6</accession>
<comment type="caution">
    <text evidence="3">The sequence shown here is derived from an EMBL/GenBank/DDBJ whole genome shotgun (WGS) entry which is preliminary data.</text>
</comment>
<feature type="signal peptide" evidence="2">
    <location>
        <begin position="1"/>
        <end position="23"/>
    </location>
</feature>
<feature type="chain" id="PRO_5025412780" evidence="2">
    <location>
        <begin position="24"/>
        <end position="228"/>
    </location>
</feature>
<keyword evidence="2" id="KW-0732">Signal</keyword>
<feature type="non-terminal residue" evidence="3">
    <location>
        <position position="228"/>
    </location>
</feature>
<feature type="region of interest" description="Disordered" evidence="1">
    <location>
        <begin position="127"/>
        <end position="146"/>
    </location>
</feature>
<proteinExistence type="predicted"/>
<evidence type="ECO:0000256" key="2">
    <source>
        <dbReference type="SAM" id="SignalP"/>
    </source>
</evidence>
<dbReference type="EMBL" id="BLLF01007684">
    <property type="protein sequence ID" value="GFH33067.1"/>
    <property type="molecule type" value="Genomic_DNA"/>
</dbReference>
<sequence>MVVAAVLPHVSGLPALFLSAMCGCPMQPATVCSGAKPDSLTSRNLFEKAKANVLPGGRDVPDTAWRRLLVAVQQARSCQELYRLYRTNAEGVKEANKTPASPCSEPCSLSALRTGCHLAVVHQAAGVESRNSTRPQGGEVQHPCENKQNMTGESACKAAGHTAHPCQPIWRHLPSPPFPVSCPRVASLQIWRPVHDTALLACAASLAYPRSLSPSHPALPAVQPEAAG</sequence>
<reference evidence="3 4" key="1">
    <citation type="submission" date="2020-02" db="EMBL/GenBank/DDBJ databases">
        <title>Draft genome sequence of Haematococcus lacustris strain NIES-144.</title>
        <authorList>
            <person name="Morimoto D."/>
            <person name="Nakagawa S."/>
            <person name="Yoshida T."/>
            <person name="Sawayama S."/>
        </authorList>
    </citation>
    <scope>NUCLEOTIDE SEQUENCE [LARGE SCALE GENOMIC DNA]</scope>
    <source>
        <strain evidence="3 4">NIES-144</strain>
    </source>
</reference>
<dbReference type="Proteomes" id="UP000485058">
    <property type="component" value="Unassembled WGS sequence"/>
</dbReference>
<protein>
    <submittedName>
        <fullName evidence="3">Uncharacterized protein</fullName>
    </submittedName>
</protein>
<evidence type="ECO:0000313" key="3">
    <source>
        <dbReference type="EMBL" id="GFH33067.1"/>
    </source>
</evidence>
<name>A0A6A0AMQ6_HAELA</name>
<gene>
    <name evidence="3" type="ORF">HaLaN_32382</name>
</gene>
<keyword evidence="4" id="KW-1185">Reference proteome</keyword>
<organism evidence="3 4">
    <name type="scientific">Haematococcus lacustris</name>
    <name type="common">Green alga</name>
    <name type="synonym">Haematococcus pluvialis</name>
    <dbReference type="NCBI Taxonomy" id="44745"/>
    <lineage>
        <taxon>Eukaryota</taxon>
        <taxon>Viridiplantae</taxon>
        <taxon>Chlorophyta</taxon>
        <taxon>core chlorophytes</taxon>
        <taxon>Chlorophyceae</taxon>
        <taxon>CS clade</taxon>
        <taxon>Chlamydomonadales</taxon>
        <taxon>Haematococcaceae</taxon>
        <taxon>Haematococcus</taxon>
    </lineage>
</organism>
<evidence type="ECO:0000256" key="1">
    <source>
        <dbReference type="SAM" id="MobiDB-lite"/>
    </source>
</evidence>
<evidence type="ECO:0000313" key="4">
    <source>
        <dbReference type="Proteomes" id="UP000485058"/>
    </source>
</evidence>
<dbReference type="AlphaFoldDB" id="A0A6A0AMQ6"/>